<keyword evidence="1" id="KW-1133">Transmembrane helix</keyword>
<feature type="signal peptide" evidence="2">
    <location>
        <begin position="1"/>
        <end position="24"/>
    </location>
</feature>
<dbReference type="Proteomes" id="UP000819052">
    <property type="component" value="Unassembled WGS sequence"/>
</dbReference>
<evidence type="ECO:0000313" key="5">
    <source>
        <dbReference type="Proteomes" id="UP000819052"/>
    </source>
</evidence>
<accession>A0ABX0MAZ1</accession>
<keyword evidence="1" id="KW-0812">Transmembrane</keyword>
<dbReference type="RefSeq" id="WP_167080924.1">
    <property type="nucleotide sequence ID" value="NZ_VVIW01000030.1"/>
</dbReference>
<dbReference type="SUPFAM" id="SSF55486">
    <property type="entry name" value="Metalloproteases ('zincins'), catalytic domain"/>
    <property type="match status" value="2"/>
</dbReference>
<keyword evidence="2" id="KW-0732">Signal</keyword>
<dbReference type="Gene3D" id="3.40.390.10">
    <property type="entry name" value="Collagenase (Catalytic Domain)"/>
    <property type="match status" value="1"/>
</dbReference>
<organism evidence="4 5">
    <name type="scientific">Massilia aquatica</name>
    <dbReference type="NCBI Taxonomy" id="2609000"/>
    <lineage>
        <taxon>Bacteria</taxon>
        <taxon>Pseudomonadati</taxon>
        <taxon>Pseudomonadota</taxon>
        <taxon>Betaproteobacteria</taxon>
        <taxon>Burkholderiales</taxon>
        <taxon>Oxalobacteraceae</taxon>
        <taxon>Telluria group</taxon>
        <taxon>Massilia</taxon>
    </lineage>
</organism>
<dbReference type="NCBIfam" id="TIGR02595">
    <property type="entry name" value="PEP_CTERM"/>
    <property type="match status" value="1"/>
</dbReference>
<dbReference type="InterPro" id="IPR013424">
    <property type="entry name" value="Ice-binding_C"/>
</dbReference>
<feature type="transmembrane region" description="Helical" evidence="1">
    <location>
        <begin position="330"/>
        <end position="346"/>
    </location>
</feature>
<dbReference type="Pfam" id="PF07589">
    <property type="entry name" value="PEP-CTERM"/>
    <property type="match status" value="1"/>
</dbReference>
<evidence type="ECO:0000259" key="3">
    <source>
        <dbReference type="Pfam" id="PF07589"/>
    </source>
</evidence>
<name>A0ABX0MAZ1_9BURK</name>
<dbReference type="NCBIfam" id="NF038122">
    <property type="entry name" value="metallo_LGF"/>
    <property type="match status" value="1"/>
</dbReference>
<dbReference type="EMBL" id="VVIW01000030">
    <property type="protein sequence ID" value="NHZ44345.1"/>
    <property type="molecule type" value="Genomic_DNA"/>
</dbReference>
<evidence type="ECO:0000256" key="2">
    <source>
        <dbReference type="SAM" id="SignalP"/>
    </source>
</evidence>
<dbReference type="InterPro" id="IPR024079">
    <property type="entry name" value="MetalloPept_cat_dom_sf"/>
</dbReference>
<feature type="chain" id="PRO_5046639090" evidence="2">
    <location>
        <begin position="25"/>
        <end position="350"/>
    </location>
</feature>
<keyword evidence="1" id="KW-0472">Membrane</keyword>
<proteinExistence type="predicted"/>
<gene>
    <name evidence="4" type="ORF">F1609_29920</name>
</gene>
<evidence type="ECO:0000313" key="4">
    <source>
        <dbReference type="EMBL" id="NHZ44345.1"/>
    </source>
</evidence>
<protein>
    <submittedName>
        <fullName evidence="4">PEP-CTERM sorting domain-containing protein</fullName>
    </submittedName>
</protein>
<reference evidence="4 5" key="1">
    <citation type="submission" date="2019-09" db="EMBL/GenBank/DDBJ databases">
        <title>Taxonomy of Antarctic Massilia spp.: description of Massilia rubra sp. nov., Massilia aquatica sp. nov., Massilia mucilaginosa sp. nov., Massilia frigida sp. nov. isolated from streams, lakes and regoliths.</title>
        <authorList>
            <person name="Holochova P."/>
            <person name="Sedlacek I."/>
            <person name="Kralova S."/>
            <person name="Maslanova I."/>
            <person name="Busse H.-J."/>
            <person name="Stankova E."/>
            <person name="Vrbovska V."/>
            <person name="Kovarovic V."/>
            <person name="Bartak M."/>
            <person name="Svec P."/>
            <person name="Pantucek R."/>
        </authorList>
    </citation>
    <scope>NUCLEOTIDE SEQUENCE [LARGE SCALE GENOMIC DNA]</scope>
    <source>
        <strain evidence="4 5">CCM 8693</strain>
    </source>
</reference>
<keyword evidence="5" id="KW-1185">Reference proteome</keyword>
<sequence>MKTLKRLLKIAPVLLCAYAGSAQALVINFTPAPGMDPLALAGFQAAAARWTNVLHDNVQVNLNIGFLELDAGVLGSTGSTQELFSYDDYRNALAKDAWSGNDKTAVSNLSASSCLNVIMNGTGTNPSGIGSATPFLDDNCDANNNSIRMTRANARAVGLSDARDDVSDGEINFSSLFDWDFDPDNGVEGKAYDFIGVAAHEIGHALGFISGVDVLDYNRDGDYADSEFSYIAPGDLYRCSSHSKKKAADLDWSADTRTKFFSLDKCQTTLATFSTGSVYGDGQQASHWEDNLNLGLLDPTAGRGEKLGLSPLDLQYFDVIGWNVNAVPEPGALALFMLGLAGLVGLRRKR</sequence>
<feature type="domain" description="Ice-binding protein C-terminal" evidence="3">
    <location>
        <begin position="326"/>
        <end position="349"/>
    </location>
</feature>
<comment type="caution">
    <text evidence="4">The sequence shown here is derived from an EMBL/GenBank/DDBJ whole genome shotgun (WGS) entry which is preliminary data.</text>
</comment>
<evidence type="ECO:0000256" key="1">
    <source>
        <dbReference type="SAM" id="Phobius"/>
    </source>
</evidence>